<reference evidence="10" key="1">
    <citation type="journal article" date="2019" name="Int. J. Syst. Evol. Microbiol.">
        <title>The Global Catalogue of Microorganisms (GCM) 10K type strain sequencing project: providing services to taxonomists for standard genome sequencing and annotation.</title>
        <authorList>
            <consortium name="The Broad Institute Genomics Platform"/>
            <consortium name="The Broad Institute Genome Sequencing Center for Infectious Disease"/>
            <person name="Wu L."/>
            <person name="Ma J."/>
        </authorList>
    </citation>
    <scope>NUCLEOTIDE SEQUENCE [LARGE SCALE GENOMIC DNA]</scope>
    <source>
        <strain evidence="10">CCM 7855</strain>
    </source>
</reference>
<keyword evidence="10" id="KW-1185">Reference proteome</keyword>
<keyword evidence="2" id="KW-0349">Heme</keyword>
<accession>A0ABQ1V7K8</accession>
<dbReference type="Proteomes" id="UP000632454">
    <property type="component" value="Unassembled WGS sequence"/>
</dbReference>
<protein>
    <submittedName>
        <fullName evidence="9">Precorrin-3B synthase</fullName>
    </submittedName>
</protein>
<keyword evidence="4" id="KW-0560">Oxidoreductase</keyword>
<dbReference type="Pfam" id="PF03460">
    <property type="entry name" value="NIR_SIR_ferr"/>
    <property type="match status" value="1"/>
</dbReference>
<keyword evidence="6" id="KW-0411">Iron-sulfur</keyword>
<evidence type="ECO:0000256" key="5">
    <source>
        <dbReference type="ARBA" id="ARBA00023004"/>
    </source>
</evidence>
<dbReference type="PANTHER" id="PTHR32439:SF9">
    <property type="entry name" value="BLR3264 PROTEIN"/>
    <property type="match status" value="1"/>
</dbReference>
<organism evidence="9 10">
    <name type="scientific">Williamsia phyllosphaerae</name>
    <dbReference type="NCBI Taxonomy" id="885042"/>
    <lineage>
        <taxon>Bacteria</taxon>
        <taxon>Bacillati</taxon>
        <taxon>Actinomycetota</taxon>
        <taxon>Actinomycetes</taxon>
        <taxon>Mycobacteriales</taxon>
        <taxon>Nocardiaceae</taxon>
        <taxon>Williamsia</taxon>
    </lineage>
</organism>
<feature type="domain" description="Nitrite/Sulfite reductase ferredoxin-like" evidence="8">
    <location>
        <begin position="79"/>
        <end position="124"/>
    </location>
</feature>
<dbReference type="Gene3D" id="3.30.413.10">
    <property type="entry name" value="Sulfite Reductase Hemoprotein, domain 1"/>
    <property type="match status" value="1"/>
</dbReference>
<evidence type="ECO:0000256" key="1">
    <source>
        <dbReference type="ARBA" id="ARBA00022485"/>
    </source>
</evidence>
<feature type="compositionally biased region" description="Basic and acidic residues" evidence="7">
    <location>
        <begin position="1"/>
        <end position="24"/>
    </location>
</feature>
<evidence type="ECO:0000256" key="7">
    <source>
        <dbReference type="SAM" id="MobiDB-lite"/>
    </source>
</evidence>
<dbReference type="SUPFAM" id="SSF56014">
    <property type="entry name" value="Nitrite and sulphite reductase 4Fe-4S domain-like"/>
    <property type="match status" value="1"/>
</dbReference>
<name>A0ABQ1V7K8_9NOCA</name>
<dbReference type="InterPro" id="IPR045854">
    <property type="entry name" value="NO2/SO3_Rdtase_4Fe4S_sf"/>
</dbReference>
<dbReference type="InterPro" id="IPR051329">
    <property type="entry name" value="NIR_SIR_4Fe-4S"/>
</dbReference>
<keyword evidence="3" id="KW-0479">Metal-binding</keyword>
<evidence type="ECO:0000256" key="3">
    <source>
        <dbReference type="ARBA" id="ARBA00022723"/>
    </source>
</evidence>
<evidence type="ECO:0000313" key="10">
    <source>
        <dbReference type="Proteomes" id="UP000632454"/>
    </source>
</evidence>
<gene>
    <name evidence="9" type="primary">cobG</name>
    <name evidence="9" type="ORF">GCM10007298_42970</name>
</gene>
<proteinExistence type="predicted"/>
<dbReference type="InterPro" id="IPR005117">
    <property type="entry name" value="NiRdtase/SiRdtase_haem-b_fer"/>
</dbReference>
<dbReference type="NCBIfam" id="TIGR02435">
    <property type="entry name" value="CobG"/>
    <property type="match status" value="1"/>
</dbReference>
<dbReference type="Gene3D" id="3.90.480.10">
    <property type="entry name" value="Sulfite Reductase Hemoprotein,Domain 2"/>
    <property type="match status" value="1"/>
</dbReference>
<dbReference type="SUPFAM" id="SSF55124">
    <property type="entry name" value="Nitrite/Sulfite reductase N-terminal domain-like"/>
    <property type="match status" value="2"/>
</dbReference>
<comment type="caution">
    <text evidence="9">The sequence shown here is derived from an EMBL/GenBank/DDBJ whole genome shotgun (WGS) entry which is preliminary data.</text>
</comment>
<evidence type="ECO:0000313" key="9">
    <source>
        <dbReference type="EMBL" id="GGF42687.1"/>
    </source>
</evidence>
<evidence type="ECO:0000256" key="6">
    <source>
        <dbReference type="ARBA" id="ARBA00023014"/>
    </source>
</evidence>
<keyword evidence="5" id="KW-0408">Iron</keyword>
<sequence length="436" mass="45947">MDVRSERIGSDFPRRRRSQWRDRTGFTPVSAPLRCDRTGPTPSGRNLERVDTSPEESRRTRADACPGALQLHQASDGALARVRLPGGMLTPEQLSVLATASRELSTGDLELTSRGNVQFRAVTDPDDLAARLAAAGLLPSETHERVRNILASPLAGRVGDGPDVSEIVTGLDEALRADPDLADLPGRILFTVDDGRGDVTGLDADIGVHATGDEFALVVAGADSGVRVPPADAVDTMIDVARGFGRERTTQWRIAEIPGGVDAVLSHIGREPTAEKVDFAVVGSAPVGWFDQADGRVALGAVLAHGLLPARTAEIIVAVGVPVIVTPWRSIVLVDLTEGEAEAVVRVLAPMGLIFDANSPWASATSCVGSPGCAKSHADVRADLERAVDDGEVTAGERQHWVGCERACGTPHTPHVQVLAVGDGYERQSIGDSPLS</sequence>
<evidence type="ECO:0000256" key="2">
    <source>
        <dbReference type="ARBA" id="ARBA00022617"/>
    </source>
</evidence>
<evidence type="ECO:0000259" key="8">
    <source>
        <dbReference type="Pfam" id="PF03460"/>
    </source>
</evidence>
<dbReference type="PANTHER" id="PTHR32439">
    <property type="entry name" value="FERREDOXIN--NITRITE REDUCTASE, CHLOROPLASTIC"/>
    <property type="match status" value="1"/>
</dbReference>
<dbReference type="EMBL" id="BMCS01000003">
    <property type="protein sequence ID" value="GGF42687.1"/>
    <property type="molecule type" value="Genomic_DNA"/>
</dbReference>
<feature type="compositionally biased region" description="Basic and acidic residues" evidence="7">
    <location>
        <begin position="46"/>
        <end position="60"/>
    </location>
</feature>
<evidence type="ECO:0000256" key="4">
    <source>
        <dbReference type="ARBA" id="ARBA00023002"/>
    </source>
</evidence>
<dbReference type="InterPro" id="IPR036136">
    <property type="entry name" value="Nit/Sulf_reduc_fer-like_dom_sf"/>
</dbReference>
<dbReference type="InterPro" id="IPR012798">
    <property type="entry name" value="Cbl_synth_CobG-like"/>
</dbReference>
<feature type="region of interest" description="Disordered" evidence="7">
    <location>
        <begin position="1"/>
        <end position="60"/>
    </location>
</feature>
<keyword evidence="1" id="KW-0004">4Fe-4S</keyword>